<organism evidence="9">
    <name type="scientific">Naegleria gruberi</name>
    <name type="common">Amoeba</name>
    <dbReference type="NCBI Taxonomy" id="5762"/>
    <lineage>
        <taxon>Eukaryota</taxon>
        <taxon>Discoba</taxon>
        <taxon>Heterolobosea</taxon>
        <taxon>Tetramitia</taxon>
        <taxon>Eutetramitia</taxon>
        <taxon>Vahlkampfiidae</taxon>
        <taxon>Naegleria</taxon>
    </lineage>
</organism>
<dbReference type="SMART" id="SM00220">
    <property type="entry name" value="S_TKc"/>
    <property type="match status" value="1"/>
</dbReference>
<dbReference type="GO" id="GO:0004712">
    <property type="term" value="F:protein serine/threonine/tyrosine kinase activity"/>
    <property type="evidence" value="ECO:0007669"/>
    <property type="project" value="TreeGrafter"/>
</dbReference>
<dbReference type="InterPro" id="IPR011009">
    <property type="entry name" value="Kinase-like_dom_sf"/>
</dbReference>
<feature type="compositionally biased region" description="Low complexity" evidence="6">
    <location>
        <begin position="243"/>
        <end position="254"/>
    </location>
</feature>
<dbReference type="GO" id="GO:0005634">
    <property type="term" value="C:nucleus"/>
    <property type="evidence" value="ECO:0007669"/>
    <property type="project" value="TreeGrafter"/>
</dbReference>
<dbReference type="Pfam" id="PF00069">
    <property type="entry name" value="Pkinase"/>
    <property type="match status" value="1"/>
</dbReference>
<evidence type="ECO:0000256" key="4">
    <source>
        <dbReference type="ARBA" id="ARBA00022777"/>
    </source>
</evidence>
<dbReference type="SUPFAM" id="SSF56112">
    <property type="entry name" value="Protein kinase-like (PK-like)"/>
    <property type="match status" value="1"/>
</dbReference>
<dbReference type="InterPro" id="IPR000719">
    <property type="entry name" value="Prot_kinase_dom"/>
</dbReference>
<evidence type="ECO:0000256" key="3">
    <source>
        <dbReference type="ARBA" id="ARBA00022741"/>
    </source>
</evidence>
<keyword evidence="5" id="KW-0067">ATP-binding</keyword>
<feature type="compositionally biased region" description="Low complexity" evidence="6">
    <location>
        <begin position="379"/>
        <end position="401"/>
    </location>
</feature>
<dbReference type="VEuPathDB" id="AmoebaDB:NAEGRDRAFT_69434"/>
<evidence type="ECO:0000259" key="7">
    <source>
        <dbReference type="PROSITE" id="PS50011"/>
    </source>
</evidence>
<feature type="region of interest" description="Disordered" evidence="6">
    <location>
        <begin position="340"/>
        <end position="411"/>
    </location>
</feature>
<dbReference type="Gene3D" id="1.10.510.10">
    <property type="entry name" value="Transferase(Phosphotransferase) domain 1"/>
    <property type="match status" value="1"/>
</dbReference>
<dbReference type="OMA" id="KYKFGPP"/>
<keyword evidence="1" id="KW-0723">Serine/threonine-protein kinase</keyword>
<dbReference type="GO" id="GO:0007059">
    <property type="term" value="P:chromosome segregation"/>
    <property type="evidence" value="ECO:0007669"/>
    <property type="project" value="TreeGrafter"/>
</dbReference>
<keyword evidence="9" id="KW-1185">Reference proteome</keyword>
<feature type="compositionally biased region" description="Low complexity" evidence="6">
    <location>
        <begin position="341"/>
        <end position="363"/>
    </location>
</feature>
<dbReference type="Gene3D" id="3.30.200.20">
    <property type="entry name" value="Phosphorylase Kinase, domain 1"/>
    <property type="match status" value="1"/>
</dbReference>
<evidence type="ECO:0000256" key="2">
    <source>
        <dbReference type="ARBA" id="ARBA00022679"/>
    </source>
</evidence>
<reference evidence="8 9" key="1">
    <citation type="journal article" date="2010" name="Cell">
        <title>The genome of Naegleria gruberi illuminates early eukaryotic versatility.</title>
        <authorList>
            <person name="Fritz-Laylin L.K."/>
            <person name="Prochnik S.E."/>
            <person name="Ginger M.L."/>
            <person name="Dacks J.B."/>
            <person name="Carpenter M.L."/>
            <person name="Field M.C."/>
            <person name="Kuo A."/>
            <person name="Paredez A."/>
            <person name="Chapman J."/>
            <person name="Pham J."/>
            <person name="Shu S."/>
            <person name="Neupane R."/>
            <person name="Cipriano M."/>
            <person name="Mancuso J."/>
            <person name="Tu H."/>
            <person name="Salamov A."/>
            <person name="Lindquist E."/>
            <person name="Shapiro H."/>
            <person name="Lucas S."/>
            <person name="Grigoriev I.V."/>
            <person name="Cande W.Z."/>
            <person name="Fulton C."/>
            <person name="Rokhsar D.S."/>
            <person name="Dawson S.C."/>
        </authorList>
    </citation>
    <scope>NUCLEOTIDE SEQUENCE [LARGE SCALE GENOMIC DNA]</scope>
    <source>
        <strain evidence="8 9">NEG-M</strain>
    </source>
</reference>
<feature type="compositionally biased region" description="Low complexity" evidence="6">
    <location>
        <begin position="40"/>
        <end position="50"/>
    </location>
</feature>
<evidence type="ECO:0000256" key="1">
    <source>
        <dbReference type="ARBA" id="ARBA00022527"/>
    </source>
</evidence>
<dbReference type="Proteomes" id="UP000006671">
    <property type="component" value="Unassembled WGS sequence"/>
</dbReference>
<dbReference type="AlphaFoldDB" id="D2VKL3"/>
<feature type="compositionally biased region" description="Polar residues" evidence="6">
    <location>
        <begin position="24"/>
        <end position="39"/>
    </location>
</feature>
<feature type="domain" description="Protein kinase" evidence="7">
    <location>
        <begin position="422"/>
        <end position="699"/>
    </location>
</feature>
<dbReference type="FunFam" id="3.30.200.20:FF:000131">
    <property type="entry name" value="Dual specificity protein kinase TTK"/>
    <property type="match status" value="1"/>
</dbReference>
<feature type="region of interest" description="Disordered" evidence="6">
    <location>
        <begin position="239"/>
        <end position="277"/>
    </location>
</feature>
<dbReference type="GO" id="GO:0033316">
    <property type="term" value="P:meiotic spindle assembly checkpoint signaling"/>
    <property type="evidence" value="ECO:0007669"/>
    <property type="project" value="TreeGrafter"/>
</dbReference>
<dbReference type="GO" id="GO:0005524">
    <property type="term" value="F:ATP binding"/>
    <property type="evidence" value="ECO:0007669"/>
    <property type="project" value="UniProtKB-KW"/>
</dbReference>
<gene>
    <name evidence="8" type="ORF">NAEGRDRAFT_69434</name>
</gene>
<dbReference type="GO" id="GO:0004674">
    <property type="term" value="F:protein serine/threonine kinase activity"/>
    <property type="evidence" value="ECO:0007669"/>
    <property type="project" value="UniProtKB-KW"/>
</dbReference>
<feature type="region of interest" description="Disordered" evidence="6">
    <location>
        <begin position="24"/>
        <end position="52"/>
    </location>
</feature>
<dbReference type="InParanoid" id="D2VKL3"/>
<dbReference type="InterPro" id="IPR008271">
    <property type="entry name" value="Ser/Thr_kinase_AS"/>
</dbReference>
<dbReference type="STRING" id="5762.D2VKL3"/>
<dbReference type="OrthoDB" id="20524at2759"/>
<evidence type="ECO:0000313" key="9">
    <source>
        <dbReference type="Proteomes" id="UP000006671"/>
    </source>
</evidence>
<dbReference type="PANTHER" id="PTHR22974:SF21">
    <property type="entry name" value="DUAL SPECIFICITY PROTEIN KINASE TTK"/>
    <property type="match status" value="1"/>
</dbReference>
<protein>
    <submittedName>
        <fullName evidence="8">Predicted protein</fullName>
    </submittedName>
</protein>
<dbReference type="GeneID" id="8852262"/>
<dbReference type="EMBL" id="GG738878">
    <property type="protein sequence ID" value="EFC42615.1"/>
    <property type="molecule type" value="Genomic_DNA"/>
</dbReference>
<accession>D2VKL3</accession>
<dbReference type="PANTHER" id="PTHR22974">
    <property type="entry name" value="MIXED LINEAGE PROTEIN KINASE"/>
    <property type="match status" value="1"/>
</dbReference>
<evidence type="ECO:0000256" key="5">
    <source>
        <dbReference type="ARBA" id="ARBA00022840"/>
    </source>
</evidence>
<keyword evidence="4" id="KW-0418">Kinase</keyword>
<name>D2VKL3_NAEGR</name>
<keyword evidence="3" id="KW-0547">Nucleotide-binding</keyword>
<keyword evidence="2" id="KW-0808">Transferase</keyword>
<dbReference type="GO" id="GO:0007094">
    <property type="term" value="P:mitotic spindle assembly checkpoint signaling"/>
    <property type="evidence" value="ECO:0007669"/>
    <property type="project" value="TreeGrafter"/>
</dbReference>
<dbReference type="PROSITE" id="PS00108">
    <property type="entry name" value="PROTEIN_KINASE_ST"/>
    <property type="match status" value="1"/>
</dbReference>
<dbReference type="KEGG" id="ngr:NAEGRDRAFT_69434"/>
<dbReference type="PROSITE" id="PS50011">
    <property type="entry name" value="PROTEIN_KINASE_DOM"/>
    <property type="match status" value="1"/>
</dbReference>
<dbReference type="RefSeq" id="XP_002675359.1">
    <property type="nucleotide sequence ID" value="XM_002675313.1"/>
</dbReference>
<proteinExistence type="predicted"/>
<dbReference type="eggNOG" id="KOG0596">
    <property type="taxonomic scope" value="Eukaryota"/>
</dbReference>
<dbReference type="GO" id="GO:0000776">
    <property type="term" value="C:kinetochore"/>
    <property type="evidence" value="ECO:0007669"/>
    <property type="project" value="TreeGrafter"/>
</dbReference>
<sequence length="769" mass="86768">MNLSNKLYVGKENLTPSHMNILSPQTIPSSRTSATQQPFSKSISSSSLSKPTIGTYSRSKALIQIPSFEELKSNQQPFHTLSELFSKLDTFPNLHNDQKIEFIKLCITCIDKSFLKVHERDIYMFWIILAIQFVGNKDIPNWDEEVRKRLAEHFEFLSNYNHPVKDEENFYILNALFEWKTNEQPDKIFRSISKVQQGINRLGETPILAEIKGSLLQKSIFPQVEISYKPTTMIPSFQNLQVPSSTPTTKSTSPQDVSNSGAGLFTGNRRRRSNSNNDFQLIQQNSTRQSSRSNLFAGSKQSSININAEMPSISSSPFISSTSLSSNSVSATPTTALSIKTTSVPPTQSTPQPLPTLTFPTPTSINTENVNKRPREEVVSTPSATPNTSTAPNSTSTSAVSEDGSAKRSKPTVFVPINNREYQVLKRIGSGGSCTVYKCVDTNTKEEVAIKHIKIDRTKNDKTVLDGFLAEATLLEQLRADDIGENIIKLIDYEYRPHNKRDEILLVMELGTTDFNNIIKKKSANQSFTTDELRVYWRQMLEAVSFIHSKKIVHTDIKPANFLLVNGKLKLIDFGIAKVPDHEQTLSICRNSIVGTLNFMPPESFINHNANDPKYKFGPPGDIWSLGIIFYQTIYQKTPFSDFEDHLTKIAQITDRNKEPYFPPCEEQYQEAVDLLKTILVKDPSQRPSIRTILEHPFFAQPLQLSINTNEEQEAFCKNVLKTFEFLLENLPSQSVPPQKAAFRLLKLCHDNKNGEEMSEDDITNCLSQ</sequence>
<dbReference type="GO" id="GO:0034501">
    <property type="term" value="P:protein localization to kinetochore"/>
    <property type="evidence" value="ECO:0007669"/>
    <property type="project" value="TreeGrafter"/>
</dbReference>
<evidence type="ECO:0000313" key="8">
    <source>
        <dbReference type="EMBL" id="EFC42615.1"/>
    </source>
</evidence>
<evidence type="ECO:0000256" key="6">
    <source>
        <dbReference type="SAM" id="MobiDB-lite"/>
    </source>
</evidence>